<dbReference type="GO" id="GO:0031380">
    <property type="term" value="C:nuclear RNA-directed RNA polymerase complex"/>
    <property type="evidence" value="ECO:0007669"/>
    <property type="project" value="TreeGrafter"/>
</dbReference>
<dbReference type="Pfam" id="PF26253">
    <property type="entry name" value="RdRP_head"/>
    <property type="match status" value="1"/>
</dbReference>
<dbReference type="Proteomes" id="UP000887566">
    <property type="component" value="Unplaced"/>
</dbReference>
<dbReference type="InterPro" id="IPR058752">
    <property type="entry name" value="RDRP_C_head"/>
</dbReference>
<evidence type="ECO:0000259" key="9">
    <source>
        <dbReference type="PROSITE" id="PS51140"/>
    </source>
</evidence>
<dbReference type="Pfam" id="PF02845">
    <property type="entry name" value="CUE"/>
    <property type="match status" value="1"/>
</dbReference>
<name>A0A914XRB6_9BILA</name>
<dbReference type="GO" id="GO:0003723">
    <property type="term" value="F:RNA binding"/>
    <property type="evidence" value="ECO:0007669"/>
    <property type="project" value="UniProtKB-KW"/>
</dbReference>
<dbReference type="InterPro" id="IPR003892">
    <property type="entry name" value="CUE"/>
</dbReference>
<evidence type="ECO:0000256" key="1">
    <source>
        <dbReference type="ARBA" id="ARBA00005762"/>
    </source>
</evidence>
<comment type="catalytic activity">
    <reaction evidence="8">
        <text>RNA(n) + a ribonucleoside 5'-triphosphate = RNA(n+1) + diphosphate</text>
        <dbReference type="Rhea" id="RHEA:21248"/>
        <dbReference type="Rhea" id="RHEA-COMP:14527"/>
        <dbReference type="Rhea" id="RHEA-COMP:17342"/>
        <dbReference type="ChEBI" id="CHEBI:33019"/>
        <dbReference type="ChEBI" id="CHEBI:61557"/>
        <dbReference type="ChEBI" id="CHEBI:140395"/>
        <dbReference type="EC" id="2.7.7.48"/>
    </reaction>
</comment>
<dbReference type="GO" id="GO:0043130">
    <property type="term" value="F:ubiquitin binding"/>
    <property type="evidence" value="ECO:0007669"/>
    <property type="project" value="InterPro"/>
</dbReference>
<dbReference type="EC" id="2.7.7.48" evidence="2"/>
<keyword evidence="3" id="KW-0696">RNA-directed RNA polymerase</keyword>
<dbReference type="Pfam" id="PF24934">
    <property type="entry name" value="DUF7752"/>
    <property type="match status" value="1"/>
</dbReference>
<evidence type="ECO:0000256" key="6">
    <source>
        <dbReference type="ARBA" id="ARBA00022884"/>
    </source>
</evidence>
<evidence type="ECO:0000256" key="2">
    <source>
        <dbReference type="ARBA" id="ARBA00012494"/>
    </source>
</evidence>
<keyword evidence="6" id="KW-0694">RNA-binding</keyword>
<dbReference type="InterPro" id="IPR057493">
    <property type="entry name" value="PH_RdRP-assoc"/>
</dbReference>
<proteinExistence type="inferred from homology"/>
<dbReference type="Pfam" id="PF24642">
    <property type="entry name" value="DUF7636"/>
    <property type="match status" value="1"/>
</dbReference>
<dbReference type="InterPro" id="IPR007855">
    <property type="entry name" value="RDRP"/>
</dbReference>
<comment type="similarity">
    <text evidence="1">Belongs to the RdRP family.</text>
</comment>
<dbReference type="PANTHER" id="PTHR23079">
    <property type="entry name" value="RNA-DEPENDENT RNA POLYMERASE"/>
    <property type="match status" value="1"/>
</dbReference>
<accession>A0A914XRB6</accession>
<protein>
    <recommendedName>
        <fullName evidence="2">RNA-directed RNA polymerase</fullName>
        <ecNumber evidence="2">2.7.7.48</ecNumber>
    </recommendedName>
</protein>
<dbReference type="InterPro" id="IPR056654">
    <property type="entry name" value="DUF7752"/>
</dbReference>
<keyword evidence="10" id="KW-1185">Reference proteome</keyword>
<evidence type="ECO:0000256" key="7">
    <source>
        <dbReference type="ARBA" id="ARBA00023158"/>
    </source>
</evidence>
<sequence>MTVISTEEKDELVAYLQDVFPLMPIENLRRQLIAASWNPDDAIDKCLNADSNDIANVVDEDVNLQQITSSVSPYGHENEYERPDEIEEGYTKLAIRLRVCREGVPYRVVIQALTQLLAECDAELEGEVHLTPSMQAAYEDAVVEVRGVVVVHMGDGREAVARLAINFCERTAFGLHLQPLLDILTIDRIFSHIHPQHINVDIVYLAVGNMPSWGLFFVHGDFTPTPNRLGGAAGNHQLTSWGEFEHDRRVMTLFFAVQDVSAAAGVRGYKMVVRYDQFHSIIVDCGRGDDDASDSRFVFIRLRCPPQLWEAIPRKSDRGGGRQGGGGREFLNITRCSEWLRTLHWPSGDRPGTRGCSTETLASSSFLCFGLAKNKIELLRQNARAEPARGSDTPTVQLFEIIGRWRRKMKCAITFGAVKMVAHPSPQPMPPPDLGTFRANYALEALISRGNVVRAQLTLASSQETPMLYRRLQWCMKESALATEEALEHLLAAVDEKRNISLLNAFEYLYSQRLADNRRALAGEVVDSFGPDVPDNCILVRKVMVMPMRVLMLPPEVMMTNRVVRHFGHEYAMRCVFRDDNGQKLVPSEFYRGRSQEGRSAIIEEMVQRVLQNGLLLAGRLYEFLAWSNSQMRDHGCFMFATSSYTDRRTGEVRDATIADIRRWMGDFTASKNVPKMMSRMGQCFTQAIPTIELKRTDWRLVPDVEGGALNPETDEVYCFSDGIGRVSMKAAERIAQKLEVTPVPSCFQVRFKGFKGVLTVDPQMDAEGGAECIEFRESQKKFDDPEDTSQLLEVVKYSMPSPLFLNRPLVMILDQVSRKQGRVTHERVSNGIHALLEMELNAMAEMLCCEEKSAEALFSRLPVRIDFHQLRDNGFLLTKEPFFRSLLLAIHRYNIKQQLNKAKVAIPPNLGRTMYGVMDETGMLQYGQVFVQYSPNVRAASEEVITHLGRTLVTKNPCLVPGDVRLFEAVYHPALAHLRDVIVFPRHGPRPHPDEMAGSDLDGDEYSVLFDPRLMFDRNEDAMHFPKATLRDAHCPPTTADMIAFFLTYMNMDMIGRISNAHLMAADRLGIFHPICEQIARKNAIAVDFPKTGQPAERLERDERTYRAPDFMQKSGVQPAYCSKRLVGQIFRKAKKVEDILDLGQFSVQDDSWDADLYNEAYFAQNESVKIRACAVRDQYNAKLQQLLDEYGVGDEASLVSGHMVSIKNRISEQEKEDFSFYNTDKVVELRYGRIFDSFRKEFFKEFGGEAEFVHVDASGRKSVRVNEALLNKAHAWYMVTYGPHSTGNVARFRSFPWIVWDILLQIKRRNVYGSHRATSGMRTDPLPQELAAAVDAHCVESSALMAEYRAQLMEDPATALVSLRRYCARYRCLDQLLFTVHHWAKTDGLFEQSPFRPEHLAILFLQFGLGLCETDVGNGAPASRSHYLIEQVDEMPDVAATPIDLSLSKGNFLLDFIKYLASQKFFTARCIQLREPNLCNPNSVGMLLNRPHQWRPLAAVAFKTYHHIALTGRFTALHISSPEELPTPIDAIPWDYGETFEPITVELPNAAGAMIDNQLALGDSEIAEILKAWSKVDQIQMRRMNSSKGEQVFVSAAGKLAARQRLHRILLMDQAQLLEHLRNGNVPIAARDETL</sequence>
<evidence type="ECO:0000256" key="3">
    <source>
        <dbReference type="ARBA" id="ARBA00022484"/>
    </source>
</evidence>
<evidence type="ECO:0000313" key="11">
    <source>
        <dbReference type="WBParaSite" id="PSAMB.scaffold948size48718.g10010.t1"/>
    </source>
</evidence>
<keyword evidence="4" id="KW-0808">Transferase</keyword>
<feature type="domain" description="CUE" evidence="9">
    <location>
        <begin position="8"/>
        <end position="52"/>
    </location>
</feature>
<evidence type="ECO:0000256" key="8">
    <source>
        <dbReference type="ARBA" id="ARBA00048744"/>
    </source>
</evidence>
<dbReference type="Pfam" id="PF05183">
    <property type="entry name" value="RdRP"/>
    <property type="match status" value="1"/>
</dbReference>
<dbReference type="GO" id="GO:0003968">
    <property type="term" value="F:RNA-directed RNA polymerase activity"/>
    <property type="evidence" value="ECO:0007669"/>
    <property type="project" value="UniProtKB-KW"/>
</dbReference>
<dbReference type="InterPro" id="IPR057596">
    <property type="entry name" value="RDRP_core"/>
</dbReference>
<dbReference type="Pfam" id="PF25359">
    <property type="entry name" value="PH_met_RdRP"/>
    <property type="match status" value="1"/>
</dbReference>
<dbReference type="PROSITE" id="PS51140">
    <property type="entry name" value="CUE"/>
    <property type="match status" value="1"/>
</dbReference>
<reference evidence="11" key="1">
    <citation type="submission" date="2022-11" db="UniProtKB">
        <authorList>
            <consortium name="WormBaseParasite"/>
        </authorList>
    </citation>
    <scope>IDENTIFICATION</scope>
</reference>
<evidence type="ECO:0000313" key="10">
    <source>
        <dbReference type="Proteomes" id="UP000887566"/>
    </source>
</evidence>
<dbReference type="InterPro" id="IPR056053">
    <property type="entry name" value="DUF7636"/>
</dbReference>
<evidence type="ECO:0000256" key="5">
    <source>
        <dbReference type="ARBA" id="ARBA00022695"/>
    </source>
</evidence>
<evidence type="ECO:0000256" key="4">
    <source>
        <dbReference type="ARBA" id="ARBA00022679"/>
    </source>
</evidence>
<keyword evidence="7" id="KW-0943">RNA-mediated gene silencing</keyword>
<dbReference type="GO" id="GO:0030422">
    <property type="term" value="P:siRNA processing"/>
    <property type="evidence" value="ECO:0007669"/>
    <property type="project" value="TreeGrafter"/>
</dbReference>
<dbReference type="WBParaSite" id="PSAMB.scaffold948size48718.g10010.t1">
    <property type="protein sequence ID" value="PSAMB.scaffold948size48718.g10010.t1"/>
    <property type="gene ID" value="PSAMB.scaffold948size48718.g10010"/>
</dbReference>
<dbReference type="CDD" id="cd14279">
    <property type="entry name" value="CUE"/>
    <property type="match status" value="1"/>
</dbReference>
<keyword evidence="5" id="KW-0548">Nucleotidyltransferase</keyword>
<organism evidence="10 11">
    <name type="scientific">Plectus sambesii</name>
    <dbReference type="NCBI Taxonomy" id="2011161"/>
    <lineage>
        <taxon>Eukaryota</taxon>
        <taxon>Metazoa</taxon>
        <taxon>Ecdysozoa</taxon>
        <taxon>Nematoda</taxon>
        <taxon>Chromadorea</taxon>
        <taxon>Plectida</taxon>
        <taxon>Plectina</taxon>
        <taxon>Plectoidea</taxon>
        <taxon>Plectidae</taxon>
        <taxon>Plectus</taxon>
    </lineage>
</organism>
<dbReference type="PANTHER" id="PTHR23079:SF55">
    <property type="entry name" value="RNA-DIRECTED RNA POLYMERASE"/>
    <property type="match status" value="1"/>
</dbReference>